<feature type="coiled-coil region" evidence="1">
    <location>
        <begin position="2"/>
        <end position="29"/>
    </location>
</feature>
<dbReference type="EMBL" id="CAXDID020000292">
    <property type="protein sequence ID" value="CAL6071877.1"/>
    <property type="molecule type" value="Genomic_DNA"/>
</dbReference>
<organism evidence="2">
    <name type="scientific">Hexamita inflata</name>
    <dbReference type="NCBI Taxonomy" id="28002"/>
    <lineage>
        <taxon>Eukaryota</taxon>
        <taxon>Metamonada</taxon>
        <taxon>Diplomonadida</taxon>
        <taxon>Hexamitidae</taxon>
        <taxon>Hexamitinae</taxon>
        <taxon>Hexamita</taxon>
    </lineage>
</organism>
<sequence length="174" mass="20899">MNNLQQKQIDELNENKLILEEQIQILKHELFNGKINQGIESPQIMELNNEIIRYKQDLQTQMNYINTKQTINQIIAQIQQQNSEIVESNRIELNGHKTIIKNNQTQYVQLYKFMVLKKKQTKLILTNNKYRVNYNKNQYKYSKYQEMWLKNNKIKCYLDCELVLKTNITTIIGL</sequence>
<keyword evidence="4" id="KW-1185">Reference proteome</keyword>
<comment type="caution">
    <text evidence="2">The sequence shown here is derived from an EMBL/GenBank/DDBJ whole genome shotgun (WGS) entry which is preliminary data.</text>
</comment>
<protein>
    <submittedName>
        <fullName evidence="3">Hypothetical_protein</fullName>
    </submittedName>
</protein>
<accession>A0AA86UR61</accession>
<name>A0AA86UR61_9EUKA</name>
<reference evidence="3 4" key="2">
    <citation type="submission" date="2024-07" db="EMBL/GenBank/DDBJ databases">
        <authorList>
            <person name="Akdeniz Z."/>
        </authorList>
    </citation>
    <scope>NUCLEOTIDE SEQUENCE [LARGE SCALE GENOMIC DNA]</scope>
</reference>
<evidence type="ECO:0000313" key="2">
    <source>
        <dbReference type="EMBL" id="CAI9961542.1"/>
    </source>
</evidence>
<dbReference type="AlphaFoldDB" id="A0AA86UR61"/>
<reference evidence="2" key="1">
    <citation type="submission" date="2023-06" db="EMBL/GenBank/DDBJ databases">
        <authorList>
            <person name="Kurt Z."/>
        </authorList>
    </citation>
    <scope>NUCLEOTIDE SEQUENCE</scope>
</reference>
<evidence type="ECO:0000256" key="1">
    <source>
        <dbReference type="SAM" id="Coils"/>
    </source>
</evidence>
<gene>
    <name evidence="2" type="ORF">HINF_LOCUS49187</name>
    <name evidence="3" type="ORF">HINF_LOCUS55356</name>
</gene>
<proteinExistence type="predicted"/>
<evidence type="ECO:0000313" key="3">
    <source>
        <dbReference type="EMBL" id="CAL6071877.1"/>
    </source>
</evidence>
<keyword evidence="1" id="KW-0175">Coiled coil</keyword>
<dbReference type="Proteomes" id="UP001642409">
    <property type="component" value="Unassembled WGS sequence"/>
</dbReference>
<evidence type="ECO:0000313" key="4">
    <source>
        <dbReference type="Proteomes" id="UP001642409"/>
    </source>
</evidence>
<dbReference type="EMBL" id="CATOUU010000941">
    <property type="protein sequence ID" value="CAI9961542.1"/>
    <property type="molecule type" value="Genomic_DNA"/>
</dbReference>